<keyword evidence="2" id="KW-0862">Zinc</keyword>
<reference evidence="6" key="1">
    <citation type="submission" date="2023-01" db="EMBL/GenBank/DDBJ databases">
        <title>Genome assembly of the deep-sea coral Lophelia pertusa.</title>
        <authorList>
            <person name="Herrera S."/>
            <person name="Cordes E."/>
        </authorList>
    </citation>
    <scope>NUCLEOTIDE SEQUENCE</scope>
    <source>
        <strain evidence="6">USNM1676648</strain>
        <tissue evidence="6">Polyp</tissue>
    </source>
</reference>
<keyword evidence="1 3" id="KW-0479">Metal-binding</keyword>
<evidence type="ECO:0000313" key="7">
    <source>
        <dbReference type="Proteomes" id="UP001163046"/>
    </source>
</evidence>
<evidence type="ECO:0000259" key="5">
    <source>
        <dbReference type="PROSITE" id="PS50089"/>
    </source>
</evidence>
<dbReference type="InterPro" id="IPR001841">
    <property type="entry name" value="Znf_RING"/>
</dbReference>
<feature type="compositionally biased region" description="Pro residues" evidence="4">
    <location>
        <begin position="138"/>
        <end position="176"/>
    </location>
</feature>
<evidence type="ECO:0000256" key="2">
    <source>
        <dbReference type="ARBA" id="ARBA00022833"/>
    </source>
</evidence>
<organism evidence="6 7">
    <name type="scientific">Desmophyllum pertusum</name>
    <dbReference type="NCBI Taxonomy" id="174260"/>
    <lineage>
        <taxon>Eukaryota</taxon>
        <taxon>Metazoa</taxon>
        <taxon>Cnidaria</taxon>
        <taxon>Anthozoa</taxon>
        <taxon>Hexacorallia</taxon>
        <taxon>Scleractinia</taxon>
        <taxon>Caryophylliina</taxon>
        <taxon>Caryophylliidae</taxon>
        <taxon>Desmophyllum</taxon>
    </lineage>
</organism>
<dbReference type="InterPro" id="IPR013083">
    <property type="entry name" value="Znf_RING/FYVE/PHD"/>
</dbReference>
<dbReference type="Gene3D" id="3.30.40.10">
    <property type="entry name" value="Zinc/RING finger domain, C3HC4 (zinc finger)"/>
    <property type="match status" value="1"/>
</dbReference>
<dbReference type="CDD" id="cd16448">
    <property type="entry name" value="RING-H2"/>
    <property type="match status" value="1"/>
</dbReference>
<name>A0A9W9Z0D4_9CNID</name>
<accession>A0A9W9Z0D4</accession>
<keyword evidence="7" id="KW-1185">Reference proteome</keyword>
<evidence type="ECO:0000256" key="4">
    <source>
        <dbReference type="SAM" id="MobiDB-lite"/>
    </source>
</evidence>
<dbReference type="AlphaFoldDB" id="A0A9W9Z0D4"/>
<feature type="region of interest" description="Disordered" evidence="4">
    <location>
        <begin position="116"/>
        <end position="178"/>
    </location>
</feature>
<dbReference type="SUPFAM" id="SSF57850">
    <property type="entry name" value="RING/U-box"/>
    <property type="match status" value="1"/>
</dbReference>
<feature type="compositionally biased region" description="Pro residues" evidence="4">
    <location>
        <begin position="116"/>
        <end position="131"/>
    </location>
</feature>
<evidence type="ECO:0000313" key="6">
    <source>
        <dbReference type="EMBL" id="KAJ7372826.1"/>
    </source>
</evidence>
<sequence length="269" mass="29243">MEDKECVVCMDVADHSTDCCKQPLHDECLKEWIDGRKKEVAKKEVYCPYCRRELDLTDHADEQWKKDAYFVEKLKKAWGERPFWRANGAYWATLEWQWGVESITCFLGNENIKCLPPPPGENPPGEAPPLPTGENPPGEAPPLPPTGENPPPPPGENPTGEAPPLPPTGKTPPPGEVPGILLPLGIPLPPLNLEFTPLLIKFLPETPVNPTGGVLGRGGVPNDESEKNGEIDLELIRDNGGVSVLLTGVDDLLATGVRTGDRMGDTGFP</sequence>
<proteinExistence type="predicted"/>
<gene>
    <name evidence="6" type="ORF">OS493_016749</name>
</gene>
<feature type="domain" description="RING-type" evidence="5">
    <location>
        <begin position="6"/>
        <end position="51"/>
    </location>
</feature>
<evidence type="ECO:0000256" key="3">
    <source>
        <dbReference type="PROSITE-ProRule" id="PRU00175"/>
    </source>
</evidence>
<dbReference type="PROSITE" id="PS50089">
    <property type="entry name" value="ZF_RING_2"/>
    <property type="match status" value="1"/>
</dbReference>
<protein>
    <recommendedName>
        <fullName evidence="5">RING-type domain-containing protein</fullName>
    </recommendedName>
</protein>
<keyword evidence="1 3" id="KW-0863">Zinc-finger</keyword>
<comment type="caution">
    <text evidence="6">The sequence shown here is derived from an EMBL/GenBank/DDBJ whole genome shotgun (WGS) entry which is preliminary data.</text>
</comment>
<dbReference type="GO" id="GO:0008270">
    <property type="term" value="F:zinc ion binding"/>
    <property type="evidence" value="ECO:0007669"/>
    <property type="project" value="UniProtKB-KW"/>
</dbReference>
<evidence type="ECO:0000256" key="1">
    <source>
        <dbReference type="ARBA" id="ARBA00022771"/>
    </source>
</evidence>
<dbReference type="Proteomes" id="UP001163046">
    <property type="component" value="Unassembled WGS sequence"/>
</dbReference>
<dbReference type="EMBL" id="MU826834">
    <property type="protein sequence ID" value="KAJ7372826.1"/>
    <property type="molecule type" value="Genomic_DNA"/>
</dbReference>